<keyword evidence="6" id="KW-0472">Membrane</keyword>
<comment type="subcellular location">
    <subcellularLocation>
        <location evidence="1">Cell membrane</location>
    </subcellularLocation>
</comment>
<evidence type="ECO:0000256" key="3">
    <source>
        <dbReference type="ARBA" id="ARBA00022475"/>
    </source>
</evidence>
<organism evidence="8 9">
    <name type="scientific">Mycolicibacterium arenosum</name>
    <dbReference type="NCBI Taxonomy" id="2952157"/>
    <lineage>
        <taxon>Bacteria</taxon>
        <taxon>Bacillati</taxon>
        <taxon>Actinomycetota</taxon>
        <taxon>Actinomycetes</taxon>
        <taxon>Mycobacteriales</taxon>
        <taxon>Mycobacteriaceae</taxon>
        <taxon>Mycolicibacterium</taxon>
    </lineage>
</organism>
<evidence type="ECO:0000256" key="1">
    <source>
        <dbReference type="ARBA" id="ARBA00004236"/>
    </source>
</evidence>
<protein>
    <submittedName>
        <fullName evidence="8">MmpS family protein</fullName>
    </submittedName>
</protein>
<keyword evidence="9" id="KW-1185">Reference proteome</keyword>
<evidence type="ECO:0000256" key="7">
    <source>
        <dbReference type="SAM" id="SignalP"/>
    </source>
</evidence>
<dbReference type="Pfam" id="PF05423">
    <property type="entry name" value="Mycobact_memb"/>
    <property type="match status" value="2"/>
</dbReference>
<dbReference type="InterPro" id="IPR038468">
    <property type="entry name" value="MmpS_C"/>
</dbReference>
<comment type="caution">
    <text evidence="8">The sequence shown here is derived from an EMBL/GenBank/DDBJ whole genome shotgun (WGS) entry which is preliminary data.</text>
</comment>
<evidence type="ECO:0000313" key="9">
    <source>
        <dbReference type="Proteomes" id="UP001651690"/>
    </source>
</evidence>
<keyword evidence="3" id="KW-1003">Cell membrane</keyword>
<feature type="chain" id="PRO_5047529406" evidence="7">
    <location>
        <begin position="28"/>
        <end position="214"/>
    </location>
</feature>
<keyword evidence="4" id="KW-0812">Transmembrane</keyword>
<proteinExistence type="inferred from homology"/>
<accession>A0ABT1LW58</accession>
<evidence type="ECO:0000256" key="2">
    <source>
        <dbReference type="ARBA" id="ARBA00007531"/>
    </source>
</evidence>
<name>A0ABT1LW58_9MYCO</name>
<dbReference type="EMBL" id="JANDBD010000001">
    <property type="protein sequence ID" value="MCP9271128.1"/>
    <property type="molecule type" value="Genomic_DNA"/>
</dbReference>
<gene>
    <name evidence="8" type="ORF">NM203_02880</name>
</gene>
<reference evidence="8 9" key="1">
    <citation type="submission" date="2022-06" db="EMBL/GenBank/DDBJ databases">
        <title>Mycolicibacterium sp. CAU 1645 isolated from seawater.</title>
        <authorList>
            <person name="Kim W."/>
        </authorList>
    </citation>
    <scope>NUCLEOTIDE SEQUENCE [LARGE SCALE GENOMIC DNA]</scope>
    <source>
        <strain evidence="8 9">CAU 1645</strain>
    </source>
</reference>
<keyword evidence="5" id="KW-1133">Transmembrane helix</keyword>
<dbReference type="RefSeq" id="WP_255058098.1">
    <property type="nucleotide sequence ID" value="NZ_JANDBD010000001.1"/>
</dbReference>
<dbReference type="Proteomes" id="UP001651690">
    <property type="component" value="Unassembled WGS sequence"/>
</dbReference>
<dbReference type="Gene3D" id="2.60.40.2880">
    <property type="entry name" value="MmpS1-5, C-terminal soluble domain"/>
    <property type="match status" value="2"/>
</dbReference>
<evidence type="ECO:0000313" key="8">
    <source>
        <dbReference type="EMBL" id="MCP9271128.1"/>
    </source>
</evidence>
<evidence type="ECO:0000256" key="6">
    <source>
        <dbReference type="ARBA" id="ARBA00023136"/>
    </source>
</evidence>
<evidence type="ECO:0000256" key="4">
    <source>
        <dbReference type="ARBA" id="ARBA00022692"/>
    </source>
</evidence>
<feature type="signal peptide" evidence="7">
    <location>
        <begin position="1"/>
        <end position="27"/>
    </location>
</feature>
<keyword evidence="7" id="KW-0732">Signal</keyword>
<evidence type="ECO:0000256" key="5">
    <source>
        <dbReference type="ARBA" id="ARBA00022989"/>
    </source>
</evidence>
<sequence length="214" mass="21559">MTKLMAVPTFAVLLAASVVSVAPPAAAAPPQVTFEAFGSGSATTIDLDPSPAGGTIFDAPLPFSRTVPLPSGTTLLQVVVVGSTDVNPGCRIKINGSVIVEKPVGADAHCVADISDMSFGDTDEPTPGAPKGITYEVKGSGTALTINIEPGGIRLENVSLPFTKTVPSAPGQLLEIAVVPGGDLESNPGCRITVDGVVRADKPNGSDGLCVVDQ</sequence>
<comment type="similarity">
    <text evidence="2">Belongs to the MmpS family.</text>
</comment>
<dbReference type="InterPro" id="IPR008693">
    <property type="entry name" value="MmpS"/>
</dbReference>